<keyword evidence="2" id="KW-0813">Transport</keyword>
<dbReference type="Pfam" id="PF02687">
    <property type="entry name" value="FtsX"/>
    <property type="match status" value="1"/>
</dbReference>
<dbReference type="InterPro" id="IPR003838">
    <property type="entry name" value="ABC3_permease_C"/>
</dbReference>
<dbReference type="EMBL" id="PVUE01000009">
    <property type="protein sequence ID" value="PRZ41584.1"/>
    <property type="molecule type" value="Genomic_DNA"/>
</dbReference>
<keyword evidence="10" id="KW-1185">Reference proteome</keyword>
<dbReference type="GO" id="GO:0005886">
    <property type="term" value="C:plasma membrane"/>
    <property type="evidence" value="ECO:0007669"/>
    <property type="project" value="UniProtKB-SubCell"/>
</dbReference>
<evidence type="ECO:0000313" key="10">
    <source>
        <dbReference type="Proteomes" id="UP000237752"/>
    </source>
</evidence>
<proteinExistence type="predicted"/>
<dbReference type="PANTHER" id="PTHR43738">
    <property type="entry name" value="ABC TRANSPORTER, MEMBRANE PROTEIN"/>
    <property type="match status" value="1"/>
</dbReference>
<reference evidence="9 10" key="1">
    <citation type="submission" date="2018-03" db="EMBL/GenBank/DDBJ databases">
        <title>Genomic Encyclopedia of Archaeal and Bacterial Type Strains, Phase II (KMG-II): from individual species to whole genera.</title>
        <authorList>
            <person name="Goeker M."/>
        </authorList>
    </citation>
    <scope>NUCLEOTIDE SEQUENCE [LARGE SCALE GENOMIC DNA]</scope>
    <source>
        <strain evidence="9 10">DSM 100065</strain>
    </source>
</reference>
<evidence type="ECO:0000256" key="5">
    <source>
        <dbReference type="ARBA" id="ARBA00022989"/>
    </source>
</evidence>
<evidence type="ECO:0000313" key="9">
    <source>
        <dbReference type="EMBL" id="PRZ41584.1"/>
    </source>
</evidence>
<evidence type="ECO:0000259" key="8">
    <source>
        <dbReference type="Pfam" id="PF02687"/>
    </source>
</evidence>
<organism evidence="9 10">
    <name type="scientific">Antricoccus suffuscus</name>
    <dbReference type="NCBI Taxonomy" id="1629062"/>
    <lineage>
        <taxon>Bacteria</taxon>
        <taxon>Bacillati</taxon>
        <taxon>Actinomycetota</taxon>
        <taxon>Actinomycetes</taxon>
        <taxon>Geodermatophilales</taxon>
        <taxon>Antricoccaceae</taxon>
        <taxon>Antricoccus</taxon>
    </lineage>
</organism>
<accession>A0A2T0ZZ75</accession>
<comment type="subcellular location">
    <subcellularLocation>
        <location evidence="1">Cell membrane</location>
        <topology evidence="1">Multi-pass membrane protein</topology>
    </subcellularLocation>
</comment>
<name>A0A2T0ZZ75_9ACTN</name>
<dbReference type="InterPro" id="IPR051125">
    <property type="entry name" value="ABC-4/HrtB_transporter"/>
</dbReference>
<comment type="caution">
    <text evidence="9">The sequence shown here is derived from an EMBL/GenBank/DDBJ whole genome shotgun (WGS) entry which is preliminary data.</text>
</comment>
<evidence type="ECO:0000256" key="7">
    <source>
        <dbReference type="SAM" id="Phobius"/>
    </source>
</evidence>
<feature type="domain" description="ABC3 transporter permease C-terminal" evidence="8">
    <location>
        <begin position="243"/>
        <end position="351"/>
    </location>
</feature>
<sequence length="359" mass="36596">MFLALRDLRFARGRFTLMGAVIALITLLVVLLSGLTAGLGAQSVSAITSLNADRIVFSAPADGDSASYGQSRLDEKQLQQYADASKDKATGVTAATPIGIAQTSMQKGAKRVAISAFGVQPKGFVTPQGVGDNEVVVSDALKDDGVKVGDEITIGGTTFTVAAMRADSSYNHTPVVWMDLSQWQSLDAAGGATSTVLALNTTGDYNGAALEKNSKTVTETLDGSLGAVGSYSAENGSLTMIRVLLLGISAVVVGAFFTVWTIQRTPDIAVLKAVGASTKYVVKDAAAQAFFVLLIGGGIGALVASGLGLLAASVVPFVVDVSTTVVPLALLIALGMVGALAALKRISSVDPITALGAAR</sequence>
<keyword evidence="6 7" id="KW-0472">Membrane</keyword>
<dbReference type="OrthoDB" id="5242186at2"/>
<dbReference type="Proteomes" id="UP000237752">
    <property type="component" value="Unassembled WGS sequence"/>
</dbReference>
<dbReference type="PANTHER" id="PTHR43738:SF1">
    <property type="entry name" value="HEMIN TRANSPORT SYSTEM PERMEASE PROTEIN HRTB-RELATED"/>
    <property type="match status" value="1"/>
</dbReference>
<evidence type="ECO:0000256" key="4">
    <source>
        <dbReference type="ARBA" id="ARBA00022692"/>
    </source>
</evidence>
<feature type="transmembrane region" description="Helical" evidence="7">
    <location>
        <begin position="240"/>
        <end position="262"/>
    </location>
</feature>
<gene>
    <name evidence="9" type="ORF">CLV47_109131</name>
</gene>
<feature type="transmembrane region" description="Helical" evidence="7">
    <location>
        <begin position="289"/>
        <end position="319"/>
    </location>
</feature>
<protein>
    <submittedName>
        <fullName evidence="9">Putative ABC transport system permease protein</fullName>
    </submittedName>
</protein>
<feature type="transmembrane region" description="Helical" evidence="7">
    <location>
        <begin position="325"/>
        <end position="343"/>
    </location>
</feature>
<dbReference type="RefSeq" id="WP_106349334.1">
    <property type="nucleotide sequence ID" value="NZ_PVUE01000009.1"/>
</dbReference>
<evidence type="ECO:0000256" key="6">
    <source>
        <dbReference type="ARBA" id="ARBA00023136"/>
    </source>
</evidence>
<dbReference type="AlphaFoldDB" id="A0A2T0ZZ75"/>
<keyword evidence="5 7" id="KW-1133">Transmembrane helix</keyword>
<keyword evidence="4 7" id="KW-0812">Transmembrane</keyword>
<evidence type="ECO:0000256" key="1">
    <source>
        <dbReference type="ARBA" id="ARBA00004651"/>
    </source>
</evidence>
<evidence type="ECO:0000256" key="2">
    <source>
        <dbReference type="ARBA" id="ARBA00022448"/>
    </source>
</evidence>
<keyword evidence="3" id="KW-1003">Cell membrane</keyword>
<evidence type="ECO:0000256" key="3">
    <source>
        <dbReference type="ARBA" id="ARBA00022475"/>
    </source>
</evidence>